<accession>A0AAU8CZQ8</accession>
<proteinExistence type="predicted"/>
<keyword evidence="1" id="KW-0614">Plasmid</keyword>
<gene>
    <name evidence="1" type="ORF">ABVK50_32875</name>
</gene>
<dbReference type="RefSeq" id="WP_353646484.1">
    <property type="nucleotide sequence ID" value="NZ_CP159256.1"/>
</dbReference>
<reference evidence="1" key="1">
    <citation type="submission" date="2024-06" db="EMBL/GenBank/DDBJ databases">
        <title>Mesorhizobium karijinii sp. nov., a symbiont of the iconic Swainsona formosa from arid Australia.</title>
        <authorList>
            <person name="Hill Y.J."/>
            <person name="Watkin E.L.J."/>
            <person name="O'Hara G.W."/>
            <person name="Terpolilli J."/>
            <person name="Tye M.L."/>
            <person name="Kohlmeier M.G."/>
        </authorList>
    </citation>
    <scope>NUCLEOTIDE SEQUENCE</scope>
    <source>
        <strain evidence="1">WSM2240</strain>
        <plasmid evidence="1">pMk2240A</plasmid>
    </source>
</reference>
<name>A0AAU8CZQ8_9HYPH</name>
<organism evidence="1">
    <name type="scientific">Mesorhizobium sp. WSM2240</name>
    <dbReference type="NCBI Taxonomy" id="3228851"/>
    <lineage>
        <taxon>Bacteria</taxon>
        <taxon>Pseudomonadati</taxon>
        <taxon>Pseudomonadota</taxon>
        <taxon>Alphaproteobacteria</taxon>
        <taxon>Hyphomicrobiales</taxon>
        <taxon>Phyllobacteriaceae</taxon>
        <taxon>Mesorhizobium</taxon>
    </lineage>
</organism>
<geneLocation type="plasmid" evidence="1">
    <name>pMk2240A</name>
</geneLocation>
<sequence>MRLNAGLVAQVTGAPRFGNSIAFGDGWGYYWIAPACSSIANISLEFLT</sequence>
<evidence type="ECO:0000313" key="1">
    <source>
        <dbReference type="EMBL" id="XCG52276.1"/>
    </source>
</evidence>
<dbReference type="AlphaFoldDB" id="A0AAU8CZQ8"/>
<dbReference type="EMBL" id="CP159256">
    <property type="protein sequence ID" value="XCG52276.1"/>
    <property type="molecule type" value="Genomic_DNA"/>
</dbReference>
<protein>
    <submittedName>
        <fullName evidence="1">Uncharacterized protein</fullName>
    </submittedName>
</protein>